<keyword evidence="1" id="KW-0732">Signal</keyword>
<dbReference type="RefSeq" id="WP_198734326.1">
    <property type="nucleotide sequence ID" value="NZ_JAEINH010000010.1"/>
</dbReference>
<reference evidence="2" key="1">
    <citation type="submission" date="2020-12" db="EMBL/GenBank/DDBJ databases">
        <title>Sanguibacter suaedae sp. nov., isolated from Suaeda aralocaspica.</title>
        <authorList>
            <person name="Ma Q."/>
        </authorList>
    </citation>
    <scope>NUCLEOTIDE SEQUENCE</scope>
    <source>
        <strain evidence="2">YZGR15</strain>
    </source>
</reference>
<accession>A0A934I5T5</accession>
<dbReference type="EMBL" id="JAEINH010000010">
    <property type="protein sequence ID" value="MBI9115758.1"/>
    <property type="molecule type" value="Genomic_DNA"/>
</dbReference>
<gene>
    <name evidence="2" type="ORF">JAV76_12100</name>
</gene>
<name>A0A934I5T5_9MICO</name>
<organism evidence="2 3">
    <name type="scientific">Sanguibacter suaedae</name>
    <dbReference type="NCBI Taxonomy" id="2795737"/>
    <lineage>
        <taxon>Bacteria</taxon>
        <taxon>Bacillati</taxon>
        <taxon>Actinomycetota</taxon>
        <taxon>Actinomycetes</taxon>
        <taxon>Micrococcales</taxon>
        <taxon>Sanguibacteraceae</taxon>
        <taxon>Sanguibacter</taxon>
    </lineage>
</organism>
<dbReference type="Proteomes" id="UP000602087">
    <property type="component" value="Unassembled WGS sequence"/>
</dbReference>
<dbReference type="AlphaFoldDB" id="A0A934I5T5"/>
<feature type="chain" id="PRO_5037113210" evidence="1">
    <location>
        <begin position="31"/>
        <end position="437"/>
    </location>
</feature>
<evidence type="ECO:0000313" key="2">
    <source>
        <dbReference type="EMBL" id="MBI9115758.1"/>
    </source>
</evidence>
<keyword evidence="3" id="KW-1185">Reference proteome</keyword>
<sequence>MTHHPPHRGAATLLAVALLGLAACSGGASADETPASPATPTVEPMTFVAPDRSANAEFGLTADGPERTDKHGTYRQASIADDALVLQYEPDVVDPGVAALYAPEDVAAAHRAAVTYFLTEFIDSEVVADDSEEARAAAGSRIAAALYPDPEFRGSVPSWLNEEDCEGLSDCWSTARDENLGYAPVPYGEALRFVLSSFGTAEITASEYYDVIVTLSAGYLREIDVPDQPHAVETAHVRTSFTMSQVDGEWLILGMDVNSSLFDVESLVEGGSESLPLLDVAASGVVPDGFVETTFGEVVLALPAQWAPGGEDRWSWTNVPEDTDVEMDAFLGPVLESTSEPAGLMVWREPGEVEAQGVGTSNPDWWHPVGGSSYRLDVEGTEEAFARIEPATSTQEAEFVEITLVLADTENIRIGTYADPGEGEDTLREIVETLSVS</sequence>
<evidence type="ECO:0000256" key="1">
    <source>
        <dbReference type="SAM" id="SignalP"/>
    </source>
</evidence>
<feature type="signal peptide" evidence="1">
    <location>
        <begin position="1"/>
        <end position="30"/>
    </location>
</feature>
<proteinExistence type="predicted"/>
<evidence type="ECO:0000313" key="3">
    <source>
        <dbReference type="Proteomes" id="UP000602087"/>
    </source>
</evidence>
<protein>
    <submittedName>
        <fullName evidence="2">Uncharacterized protein</fullName>
    </submittedName>
</protein>
<comment type="caution">
    <text evidence="2">The sequence shown here is derived from an EMBL/GenBank/DDBJ whole genome shotgun (WGS) entry which is preliminary data.</text>
</comment>